<reference evidence="3" key="1">
    <citation type="submission" date="2016-10" db="EMBL/GenBank/DDBJ databases">
        <authorList>
            <person name="Varghese N."/>
            <person name="Submissions S."/>
        </authorList>
    </citation>
    <scope>NUCLEOTIDE SEQUENCE [LARGE SCALE GENOMIC DNA]</scope>
    <source>
        <strain evidence="3">DSM 18733</strain>
    </source>
</reference>
<dbReference type="PANTHER" id="PTHR33490:SF6">
    <property type="entry name" value="SLL1049 PROTEIN"/>
    <property type="match status" value="1"/>
</dbReference>
<dbReference type="GO" id="GO:0006508">
    <property type="term" value="P:proteolysis"/>
    <property type="evidence" value="ECO:0007669"/>
    <property type="project" value="UniProtKB-KW"/>
</dbReference>
<dbReference type="SUPFAM" id="SSF54001">
    <property type="entry name" value="Cysteine proteinases"/>
    <property type="match status" value="1"/>
</dbReference>
<dbReference type="EMBL" id="FOAF01000001">
    <property type="protein sequence ID" value="SEK54550.1"/>
    <property type="molecule type" value="Genomic_DNA"/>
</dbReference>
<dbReference type="Pfam" id="PF01841">
    <property type="entry name" value="Transglut_core"/>
    <property type="match status" value="1"/>
</dbReference>
<organism evidence="2 3">
    <name type="scientific">Olivibacter domesticus</name>
    <name type="common">Pseudosphingobacterium domesticum</name>
    <dbReference type="NCBI Taxonomy" id="407022"/>
    <lineage>
        <taxon>Bacteria</taxon>
        <taxon>Pseudomonadati</taxon>
        <taxon>Bacteroidota</taxon>
        <taxon>Sphingobacteriia</taxon>
        <taxon>Sphingobacteriales</taxon>
        <taxon>Sphingobacteriaceae</taxon>
        <taxon>Olivibacter</taxon>
    </lineage>
</organism>
<gene>
    <name evidence="2" type="ORF">SAMN05661044_00505</name>
</gene>
<name>A0A1H7HZH6_OLID1</name>
<dbReference type="STRING" id="407022.SAMN05661044_00505"/>
<dbReference type="OrthoDB" id="9804872at2"/>
<protein>
    <submittedName>
        <fullName evidence="2">Transglutaminase-like enzyme, putative cysteine protease</fullName>
    </submittedName>
</protein>
<evidence type="ECO:0000313" key="2">
    <source>
        <dbReference type="EMBL" id="SEK54550.1"/>
    </source>
</evidence>
<accession>A0A1H7HZH6</accession>
<keyword evidence="2" id="KW-0378">Hydrolase</keyword>
<dbReference type="InterPro" id="IPR038765">
    <property type="entry name" value="Papain-like_cys_pep_sf"/>
</dbReference>
<evidence type="ECO:0000313" key="3">
    <source>
        <dbReference type="Proteomes" id="UP000199421"/>
    </source>
</evidence>
<dbReference type="InterPro" id="IPR013589">
    <property type="entry name" value="Bac_transglu_N"/>
</dbReference>
<dbReference type="InterPro" id="IPR002931">
    <property type="entry name" value="Transglutaminase-like"/>
</dbReference>
<dbReference type="AlphaFoldDB" id="A0A1H7HZH6"/>
<dbReference type="Proteomes" id="UP000199421">
    <property type="component" value="Unassembled WGS sequence"/>
</dbReference>
<dbReference type="PANTHER" id="PTHR33490">
    <property type="entry name" value="BLR5614 PROTEIN-RELATED"/>
    <property type="match status" value="1"/>
</dbReference>
<proteinExistence type="predicted"/>
<keyword evidence="2" id="KW-0645">Protease</keyword>
<feature type="domain" description="Transglutaminase-like" evidence="1">
    <location>
        <begin position="170"/>
        <end position="236"/>
    </location>
</feature>
<dbReference type="SMART" id="SM00460">
    <property type="entry name" value="TGc"/>
    <property type="match status" value="1"/>
</dbReference>
<keyword evidence="3" id="KW-1185">Reference proteome</keyword>
<dbReference type="Pfam" id="PF08379">
    <property type="entry name" value="Bact_transglu_N"/>
    <property type="match status" value="1"/>
</dbReference>
<dbReference type="Gene3D" id="3.10.620.30">
    <property type="match status" value="1"/>
</dbReference>
<dbReference type="RefSeq" id="WP_093317870.1">
    <property type="nucleotide sequence ID" value="NZ_FOAF01000001.1"/>
</dbReference>
<sequence length="315" mass="36416">MAIYTITHITKYTYEKPVIESINEIRIFPYICKEQELLNQDLNISYSPILHIYTDYWKNKVATFSILHPHQELVVENHLTVRTTSPHLIQVNFHSDFTQLSIEASKNLYLIELMKSEKIRNQQLINEIATSITQDNLSVAQAVEKCSSYIFKHFKYVQGITDIETTIDEILQHKAGVCQDFAHLMLQILRTLNIPCRYVSGYICPNKTDMRGEGATHAWIEAYIPQFGWAGIDPTNNTWVTNYHVKLAIGRSFKDCSPVKGTFRGNCHQSLSVHVSIRYEDGKSFEQTNAVKRRDPFLIPEYLDNNPMGNQQQQQ</sequence>
<evidence type="ECO:0000259" key="1">
    <source>
        <dbReference type="SMART" id="SM00460"/>
    </source>
</evidence>
<dbReference type="GO" id="GO:0008233">
    <property type="term" value="F:peptidase activity"/>
    <property type="evidence" value="ECO:0007669"/>
    <property type="project" value="UniProtKB-KW"/>
</dbReference>